<keyword evidence="7" id="KW-1185">Reference proteome</keyword>
<reference evidence="6 7" key="1">
    <citation type="submission" date="2019-01" db="EMBL/GenBank/DDBJ databases">
        <title>Genome sequence of the Antarctic species Gelidibacter gilvus ACAM 158(T).</title>
        <authorList>
            <person name="Bowman J.P."/>
        </authorList>
    </citation>
    <scope>NUCLEOTIDE SEQUENCE [LARGE SCALE GENOMIC DNA]</scope>
    <source>
        <strain evidence="6 7">IC158</strain>
    </source>
</reference>
<keyword evidence="6" id="KW-0540">Nuclease</keyword>
<keyword evidence="6" id="KW-0255">Endonuclease</keyword>
<dbReference type="InterPro" id="IPR000055">
    <property type="entry name" value="Restrct_endonuc_typeI_TRD"/>
</dbReference>
<dbReference type="InterPro" id="IPR052021">
    <property type="entry name" value="Type-I_RS_S_subunit"/>
</dbReference>
<dbReference type="EMBL" id="SDDZ01000002">
    <property type="protein sequence ID" value="RXJ51089.1"/>
    <property type="molecule type" value="Genomic_DNA"/>
</dbReference>
<dbReference type="GO" id="GO:0004519">
    <property type="term" value="F:endonuclease activity"/>
    <property type="evidence" value="ECO:0007669"/>
    <property type="project" value="UniProtKB-KW"/>
</dbReference>
<evidence type="ECO:0000256" key="3">
    <source>
        <dbReference type="ARBA" id="ARBA00023125"/>
    </source>
</evidence>
<keyword evidence="4" id="KW-0175">Coiled coil</keyword>
<dbReference type="GO" id="GO:0003677">
    <property type="term" value="F:DNA binding"/>
    <property type="evidence" value="ECO:0007669"/>
    <property type="project" value="UniProtKB-KW"/>
</dbReference>
<dbReference type="Proteomes" id="UP000289792">
    <property type="component" value="Unassembled WGS sequence"/>
</dbReference>
<dbReference type="Gene3D" id="3.90.220.20">
    <property type="entry name" value="DNA methylase specificity domains"/>
    <property type="match status" value="2"/>
</dbReference>
<protein>
    <submittedName>
        <fullName evidence="6">Restriction endonuclease subunit S</fullName>
    </submittedName>
</protein>
<keyword evidence="2" id="KW-0680">Restriction system</keyword>
<accession>A0A4Q0XL85</accession>
<name>A0A4Q0XL85_9FLAO</name>
<comment type="similarity">
    <text evidence="1">Belongs to the type-I restriction system S methylase family.</text>
</comment>
<feature type="coiled-coil region" evidence="4">
    <location>
        <begin position="361"/>
        <end position="388"/>
    </location>
</feature>
<dbReference type="AlphaFoldDB" id="A0A4Q0XL85"/>
<evidence type="ECO:0000313" key="7">
    <source>
        <dbReference type="Proteomes" id="UP000289792"/>
    </source>
</evidence>
<evidence type="ECO:0000313" key="6">
    <source>
        <dbReference type="EMBL" id="RXJ51089.1"/>
    </source>
</evidence>
<dbReference type="InterPro" id="IPR044946">
    <property type="entry name" value="Restrct_endonuc_typeI_TRD_sf"/>
</dbReference>
<comment type="caution">
    <text evidence="6">The sequence shown here is derived from an EMBL/GenBank/DDBJ whole genome shotgun (WGS) entry which is preliminary data.</text>
</comment>
<dbReference type="RefSeq" id="WP_129016085.1">
    <property type="nucleotide sequence ID" value="NZ_SDDZ01000002.1"/>
</dbReference>
<keyword evidence="3" id="KW-0238">DNA-binding</keyword>
<evidence type="ECO:0000256" key="2">
    <source>
        <dbReference type="ARBA" id="ARBA00022747"/>
    </source>
</evidence>
<gene>
    <name evidence="6" type="ORF">ESZ48_04220</name>
</gene>
<evidence type="ECO:0000256" key="1">
    <source>
        <dbReference type="ARBA" id="ARBA00010923"/>
    </source>
</evidence>
<dbReference type="PANTHER" id="PTHR30408">
    <property type="entry name" value="TYPE-1 RESTRICTION ENZYME ECOKI SPECIFICITY PROTEIN"/>
    <property type="match status" value="1"/>
</dbReference>
<feature type="domain" description="Type I restriction modification DNA specificity" evidence="5">
    <location>
        <begin position="197"/>
        <end position="377"/>
    </location>
</feature>
<sequence length="395" mass="45266">MKTFLKDIIAKPITGEWGTDGDEVNVLRTTNFTNSGVLDLSNVVKRNIAENKVKQKQLLRGDIIIEKSGGSPTQPVGRVVFFEEEGVYLCNNFTSVLRPKKDRVEPKYLHYLLYANHRFGVTEMFQNKTTGIINLQLTRYVNKLEIPLPPLKTQQRIAQILDDATALRDKTKQLLTEYDLLAQSIFLEMFGDPVINPKQWEKRLLNDICGVGSSRRVFVNELVDEGIPFYRGKEIGELSVGKPINPDLFITEDHYNVLKEATGVPKIGHLLMPSICPDGRILRIETEDPFYFKDGRVLWIKVNESNINSYYLTFFLRELFRTNYYNIASGTTFAELKIVALKKIKTIVPPIDIQNQFADKITLIEQQKELAQQELKESEDLFNCLLQKAFKGELV</sequence>
<organism evidence="6 7">
    <name type="scientific">Gelidibacter gilvus</name>
    <dbReference type="NCBI Taxonomy" id="59602"/>
    <lineage>
        <taxon>Bacteria</taxon>
        <taxon>Pseudomonadati</taxon>
        <taxon>Bacteroidota</taxon>
        <taxon>Flavobacteriia</taxon>
        <taxon>Flavobacteriales</taxon>
        <taxon>Flavobacteriaceae</taxon>
        <taxon>Gelidibacter</taxon>
    </lineage>
</organism>
<keyword evidence="6" id="KW-0378">Hydrolase</keyword>
<evidence type="ECO:0000256" key="4">
    <source>
        <dbReference type="SAM" id="Coils"/>
    </source>
</evidence>
<dbReference type="PANTHER" id="PTHR30408:SF12">
    <property type="entry name" value="TYPE I RESTRICTION ENZYME MJAVIII SPECIFICITY SUBUNIT"/>
    <property type="match status" value="1"/>
</dbReference>
<dbReference type="GO" id="GO:0009307">
    <property type="term" value="P:DNA restriction-modification system"/>
    <property type="evidence" value="ECO:0007669"/>
    <property type="project" value="UniProtKB-KW"/>
</dbReference>
<dbReference type="OrthoDB" id="9816225at2"/>
<dbReference type="SUPFAM" id="SSF116734">
    <property type="entry name" value="DNA methylase specificity domain"/>
    <property type="match status" value="2"/>
</dbReference>
<feature type="domain" description="Type I restriction modification DNA specificity" evidence="5">
    <location>
        <begin position="35"/>
        <end position="174"/>
    </location>
</feature>
<proteinExistence type="inferred from homology"/>
<dbReference type="Pfam" id="PF01420">
    <property type="entry name" value="Methylase_S"/>
    <property type="match status" value="2"/>
</dbReference>
<evidence type="ECO:0000259" key="5">
    <source>
        <dbReference type="Pfam" id="PF01420"/>
    </source>
</evidence>